<dbReference type="Pfam" id="PF00685">
    <property type="entry name" value="Sulfotransfer_1"/>
    <property type="match status" value="1"/>
</dbReference>
<comment type="similarity">
    <text evidence="1 3">Belongs to the sulfotransferase 1 family.</text>
</comment>
<sequence length="283" mass="32623">METTKTQIRDIEEMIKTFPQYTHSWVKGREIMYNYQGIWCHPKLLQGIISAQQTFKPQPSDVFLCSHPKSGTTWLKAIAFAIITRQNFHESNTPLLTNLPRNLIPSFQKNSEQNRHIDNSCITPIATHLPYNLLPESIRASNCKIVYIYRNIKDVIVSYYHFLCGIHKVPIEDAPFEEAFDEFCRGISVFGPYWDHLLGFAKASLERPDITLLLKYEDMIKDPTSNVKRLAEFIGYPFTTQEEKEGVIERIIKMCSFENLSKLEVNKSGIQNGESARALVSEN</sequence>
<dbReference type="SUPFAM" id="SSF52540">
    <property type="entry name" value="P-loop containing nucleoside triphosphate hydrolases"/>
    <property type="match status" value="1"/>
</dbReference>
<evidence type="ECO:0000256" key="1">
    <source>
        <dbReference type="ARBA" id="ARBA00005771"/>
    </source>
</evidence>
<reference evidence="5" key="1">
    <citation type="journal article" date="2017" name="Nature">
        <title>The sunflower genome provides insights into oil metabolism, flowering and Asterid evolution.</title>
        <authorList>
            <person name="Badouin H."/>
            <person name="Gouzy J."/>
            <person name="Grassa C.J."/>
            <person name="Murat F."/>
            <person name="Staton S.E."/>
            <person name="Cottret L."/>
            <person name="Lelandais-Briere C."/>
            <person name="Owens G.L."/>
            <person name="Carrere S."/>
            <person name="Mayjonade B."/>
            <person name="Legrand L."/>
            <person name="Gill N."/>
            <person name="Kane N.C."/>
            <person name="Bowers J.E."/>
            <person name="Hubner S."/>
            <person name="Bellec A."/>
            <person name="Berard A."/>
            <person name="Berges H."/>
            <person name="Blanchet N."/>
            <person name="Boniface M.C."/>
            <person name="Brunel D."/>
            <person name="Catrice O."/>
            <person name="Chaidir N."/>
            <person name="Claudel C."/>
            <person name="Donnadieu C."/>
            <person name="Faraut T."/>
            <person name="Fievet G."/>
            <person name="Helmstetter N."/>
            <person name="King M."/>
            <person name="Knapp S.J."/>
            <person name="Lai Z."/>
            <person name="Le Paslier M.C."/>
            <person name="Lippi Y."/>
            <person name="Lorenzon L."/>
            <person name="Mandel J.R."/>
            <person name="Marage G."/>
            <person name="Marchand G."/>
            <person name="Marquand E."/>
            <person name="Bret-Mestries E."/>
            <person name="Morien E."/>
            <person name="Nambeesan S."/>
            <person name="Nguyen T."/>
            <person name="Pegot-Espagnet P."/>
            <person name="Pouilly N."/>
            <person name="Raftis F."/>
            <person name="Sallet E."/>
            <person name="Schiex T."/>
            <person name="Thomas J."/>
            <person name="Vandecasteele C."/>
            <person name="Vares D."/>
            <person name="Vear F."/>
            <person name="Vautrin S."/>
            <person name="Crespi M."/>
            <person name="Mangin B."/>
            <person name="Burke J.M."/>
            <person name="Salse J."/>
            <person name="Munos S."/>
            <person name="Vincourt P."/>
            <person name="Rieseberg L.H."/>
            <person name="Langlade N.B."/>
        </authorList>
    </citation>
    <scope>NUCLEOTIDE SEQUENCE</scope>
    <source>
        <tissue evidence="5">Leaves</tissue>
    </source>
</reference>
<evidence type="ECO:0000313" key="5">
    <source>
        <dbReference type="EMBL" id="KAF5761413.1"/>
    </source>
</evidence>
<dbReference type="InterPro" id="IPR027417">
    <property type="entry name" value="P-loop_NTPase"/>
</dbReference>
<dbReference type="InterPro" id="IPR000863">
    <property type="entry name" value="Sulfotransferase_dom"/>
</dbReference>
<dbReference type="GO" id="GO:0051923">
    <property type="term" value="P:sulfation"/>
    <property type="evidence" value="ECO:0000318"/>
    <property type="project" value="GO_Central"/>
</dbReference>
<evidence type="ECO:0000259" key="4">
    <source>
        <dbReference type="Pfam" id="PF00685"/>
    </source>
</evidence>
<keyword evidence="2 3" id="KW-0808">Transferase</keyword>
<dbReference type="EC" id="2.8.2.-" evidence="3"/>
<gene>
    <name evidence="5" type="ORF">HanXRQr2_Chr16g0764821</name>
</gene>
<dbReference type="EMBL" id="MNCJ02000331">
    <property type="protein sequence ID" value="KAF5761413.1"/>
    <property type="molecule type" value="Genomic_DNA"/>
</dbReference>
<dbReference type="Gramene" id="mRNA:HanXRQr2_Chr16g0764821">
    <property type="protein sequence ID" value="CDS:HanXRQr2_Chr16g0764821.1"/>
    <property type="gene ID" value="HanXRQr2_Chr16g0764821"/>
</dbReference>
<reference evidence="5" key="2">
    <citation type="submission" date="2020-06" db="EMBL/GenBank/DDBJ databases">
        <title>Helianthus annuus Genome sequencing and assembly Release 2.</title>
        <authorList>
            <person name="Gouzy J."/>
            <person name="Langlade N."/>
            <person name="Munos S."/>
        </authorList>
    </citation>
    <scope>NUCLEOTIDE SEQUENCE</scope>
    <source>
        <tissue evidence="5">Leaves</tissue>
    </source>
</reference>
<dbReference type="PANTHER" id="PTHR11783">
    <property type="entry name" value="SULFOTRANSFERASE SULT"/>
    <property type="match status" value="1"/>
</dbReference>
<dbReference type="GO" id="GO:0005737">
    <property type="term" value="C:cytoplasm"/>
    <property type="evidence" value="ECO:0000318"/>
    <property type="project" value="GO_Central"/>
</dbReference>
<dbReference type="Gene3D" id="3.40.50.300">
    <property type="entry name" value="P-loop containing nucleotide triphosphate hydrolases"/>
    <property type="match status" value="1"/>
</dbReference>
<protein>
    <recommendedName>
        <fullName evidence="3">Sulfotransferase</fullName>
        <ecNumber evidence="3">2.8.2.-</ecNumber>
    </recommendedName>
</protein>
<dbReference type="GO" id="GO:0008146">
    <property type="term" value="F:sulfotransferase activity"/>
    <property type="evidence" value="ECO:0000318"/>
    <property type="project" value="GO_Central"/>
</dbReference>
<name>A0A9K3GZZ4_HELAN</name>
<feature type="domain" description="Sulfotransferase" evidence="4">
    <location>
        <begin position="59"/>
        <end position="268"/>
    </location>
</feature>
<accession>A0A9K3GZZ4</accession>
<proteinExistence type="inferred from homology"/>
<dbReference type="AlphaFoldDB" id="A0A9K3GZZ4"/>
<organism evidence="5 6">
    <name type="scientific">Helianthus annuus</name>
    <name type="common">Common sunflower</name>
    <dbReference type="NCBI Taxonomy" id="4232"/>
    <lineage>
        <taxon>Eukaryota</taxon>
        <taxon>Viridiplantae</taxon>
        <taxon>Streptophyta</taxon>
        <taxon>Embryophyta</taxon>
        <taxon>Tracheophyta</taxon>
        <taxon>Spermatophyta</taxon>
        <taxon>Magnoliopsida</taxon>
        <taxon>eudicotyledons</taxon>
        <taxon>Gunneridae</taxon>
        <taxon>Pentapetalae</taxon>
        <taxon>asterids</taxon>
        <taxon>campanulids</taxon>
        <taxon>Asterales</taxon>
        <taxon>Asteraceae</taxon>
        <taxon>Asteroideae</taxon>
        <taxon>Heliantheae alliance</taxon>
        <taxon>Heliantheae</taxon>
        <taxon>Helianthus</taxon>
    </lineage>
</organism>
<evidence type="ECO:0000313" key="6">
    <source>
        <dbReference type="Proteomes" id="UP000215914"/>
    </source>
</evidence>
<evidence type="ECO:0000256" key="3">
    <source>
        <dbReference type="RuleBase" id="RU361155"/>
    </source>
</evidence>
<keyword evidence="6" id="KW-1185">Reference proteome</keyword>
<comment type="caution">
    <text evidence="5">The sequence shown here is derived from an EMBL/GenBank/DDBJ whole genome shotgun (WGS) entry which is preliminary data.</text>
</comment>
<dbReference type="Proteomes" id="UP000215914">
    <property type="component" value="Unassembled WGS sequence"/>
</dbReference>
<evidence type="ECO:0000256" key="2">
    <source>
        <dbReference type="ARBA" id="ARBA00022679"/>
    </source>
</evidence>